<dbReference type="OrthoDB" id="9806359at2"/>
<feature type="domain" description="MannoseP isomerase/GMP-like beta-helix" evidence="2">
    <location>
        <begin position="310"/>
        <end position="361"/>
    </location>
</feature>
<proteinExistence type="predicted"/>
<dbReference type="AlphaFoldDB" id="A0A1G9LEA7"/>
<dbReference type="GO" id="GO:0004475">
    <property type="term" value="F:mannose-1-phosphate guanylyltransferase (GTP) activity"/>
    <property type="evidence" value="ECO:0007669"/>
    <property type="project" value="InterPro"/>
</dbReference>
<dbReference type="SUPFAM" id="SSF159283">
    <property type="entry name" value="Guanosine diphospho-D-mannose pyrophosphorylase/mannose-6-phosphate isomerase linker domain"/>
    <property type="match status" value="1"/>
</dbReference>
<dbReference type="InterPro" id="IPR005835">
    <property type="entry name" value="NTP_transferase_dom"/>
</dbReference>
<sequence length="373" mass="39165">MRHAVVMAGGSGTRLWPLSRSGRPKQLLDVLSDSVGGVVASGDGPPHSLLAEAFARLETVLPADRIWVCTAARFGEQVRAALPRLRPDRLVLEPVARDTANAVGLAAALVADVDPDAELAVVSADHVIRPVERFAAALTTAYDAVTARPRSLVTLGIRPTAPATGFGYVQRGAPTGVPGVAEVTSFREKPDRATAEAYLASGEYLWNSGTFVWRASTVLQALAEHLPATAEGLARVVAVPAGPQRDAVLAEVFPALPKTSVDYALLEPAATEPGRVLVADLDVDWLDVGSWPALAQTLERVGEDAVAGLVVGLDSAGNIVFSDDPDHLVALVGVRDSVVVHTADVTMVCPVSDAERVKQLLAAVEERHGSRFS</sequence>
<dbReference type="PANTHER" id="PTHR46390">
    <property type="entry name" value="MANNOSE-1-PHOSPHATE GUANYLYLTRANSFERASE"/>
    <property type="match status" value="1"/>
</dbReference>
<evidence type="ECO:0000259" key="1">
    <source>
        <dbReference type="Pfam" id="PF00483"/>
    </source>
</evidence>
<dbReference type="Gene3D" id="3.90.550.10">
    <property type="entry name" value="Spore Coat Polysaccharide Biosynthesis Protein SpsA, Chain A"/>
    <property type="match status" value="1"/>
</dbReference>
<feature type="domain" description="Nucleotidyl transferase" evidence="1">
    <location>
        <begin position="4"/>
        <end position="28"/>
    </location>
</feature>
<dbReference type="GO" id="GO:0009298">
    <property type="term" value="P:GDP-mannose biosynthetic process"/>
    <property type="evidence" value="ECO:0007669"/>
    <property type="project" value="TreeGrafter"/>
</dbReference>
<protein>
    <submittedName>
        <fullName evidence="3">Mannose-1-phosphate guanylyltransferase</fullName>
    </submittedName>
</protein>
<dbReference type="Pfam" id="PF22640">
    <property type="entry name" value="ManC_GMP_beta-helix"/>
    <property type="match status" value="1"/>
</dbReference>
<dbReference type="STRING" id="1137991.SAMN05660642_00390"/>
<organism evidence="3 4">
    <name type="scientific">Geodermatophilus siccatus</name>
    <dbReference type="NCBI Taxonomy" id="1137991"/>
    <lineage>
        <taxon>Bacteria</taxon>
        <taxon>Bacillati</taxon>
        <taxon>Actinomycetota</taxon>
        <taxon>Actinomycetes</taxon>
        <taxon>Geodermatophilales</taxon>
        <taxon>Geodermatophilaceae</taxon>
        <taxon>Geodermatophilus</taxon>
    </lineage>
</organism>
<dbReference type="InterPro" id="IPR029044">
    <property type="entry name" value="Nucleotide-diphossugar_trans"/>
</dbReference>
<keyword evidence="4" id="KW-1185">Reference proteome</keyword>
<feature type="domain" description="Nucleotidyl transferase" evidence="1">
    <location>
        <begin position="91"/>
        <end position="297"/>
    </location>
</feature>
<reference evidence="4" key="1">
    <citation type="submission" date="2016-10" db="EMBL/GenBank/DDBJ databases">
        <authorList>
            <person name="Varghese N."/>
            <person name="Submissions S."/>
        </authorList>
    </citation>
    <scope>NUCLEOTIDE SEQUENCE [LARGE SCALE GENOMIC DNA]</scope>
    <source>
        <strain evidence="4">DSM 45419</strain>
    </source>
</reference>
<accession>A0A1G9LEA7</accession>
<dbReference type="CDD" id="cd02509">
    <property type="entry name" value="GDP-M1P_Guanylyltransferase"/>
    <property type="match status" value="1"/>
</dbReference>
<dbReference type="SUPFAM" id="SSF53448">
    <property type="entry name" value="Nucleotide-diphospho-sugar transferases"/>
    <property type="match status" value="1"/>
</dbReference>
<dbReference type="InterPro" id="IPR049577">
    <property type="entry name" value="GMPP_N"/>
</dbReference>
<dbReference type="EMBL" id="FNHE01000001">
    <property type="protein sequence ID" value="SDL60214.1"/>
    <property type="molecule type" value="Genomic_DNA"/>
</dbReference>
<dbReference type="InterPro" id="IPR054566">
    <property type="entry name" value="ManC/GMP-like_b-helix"/>
</dbReference>
<keyword evidence="3" id="KW-0808">Transferase</keyword>
<name>A0A1G9LEA7_9ACTN</name>
<dbReference type="PANTHER" id="PTHR46390:SF1">
    <property type="entry name" value="MANNOSE-1-PHOSPHATE GUANYLYLTRANSFERASE"/>
    <property type="match status" value="1"/>
</dbReference>
<keyword evidence="3" id="KW-0548">Nucleotidyltransferase</keyword>
<dbReference type="InterPro" id="IPR051161">
    <property type="entry name" value="Mannose-6P_isomerase_type2"/>
</dbReference>
<gene>
    <name evidence="3" type="ORF">SAMN05660642_00390</name>
</gene>
<evidence type="ECO:0000313" key="3">
    <source>
        <dbReference type="EMBL" id="SDL60214.1"/>
    </source>
</evidence>
<dbReference type="Proteomes" id="UP000198680">
    <property type="component" value="Unassembled WGS sequence"/>
</dbReference>
<dbReference type="Pfam" id="PF00483">
    <property type="entry name" value="NTP_transferase"/>
    <property type="match status" value="2"/>
</dbReference>
<dbReference type="RefSeq" id="WP_091213779.1">
    <property type="nucleotide sequence ID" value="NZ_FNHE01000001.1"/>
</dbReference>
<evidence type="ECO:0000259" key="2">
    <source>
        <dbReference type="Pfam" id="PF22640"/>
    </source>
</evidence>
<evidence type="ECO:0000313" key="4">
    <source>
        <dbReference type="Proteomes" id="UP000198680"/>
    </source>
</evidence>